<evidence type="ECO:0000256" key="1">
    <source>
        <dbReference type="ARBA" id="ARBA00004429"/>
    </source>
</evidence>
<keyword evidence="10 13" id="KW-0143">Chaperone</keyword>
<organism evidence="15 16">
    <name type="scientific">Candidatus Similichlamydia laticola</name>
    <dbReference type="NCBI Taxonomy" id="2170265"/>
    <lineage>
        <taxon>Bacteria</taxon>
        <taxon>Pseudomonadati</taxon>
        <taxon>Chlamydiota</taxon>
        <taxon>Chlamydiia</taxon>
        <taxon>Parachlamydiales</taxon>
        <taxon>Candidatus Parilichlamydiaceae</taxon>
        <taxon>Candidatus Similichlamydia</taxon>
    </lineage>
</organism>
<dbReference type="AlphaFoldDB" id="A0A369KC79"/>
<feature type="transmembrane region" description="Helical" evidence="13">
    <location>
        <begin position="576"/>
        <end position="594"/>
    </location>
</feature>
<evidence type="ECO:0000256" key="3">
    <source>
        <dbReference type="ARBA" id="ARBA00015325"/>
    </source>
</evidence>
<dbReference type="CDD" id="cd20070">
    <property type="entry name" value="5TM_YidC_Alb3"/>
    <property type="match status" value="1"/>
</dbReference>
<protein>
    <recommendedName>
        <fullName evidence="3 13">Membrane protein insertase YidC</fullName>
    </recommendedName>
    <alternativeName>
        <fullName evidence="12 13">Foldase YidC</fullName>
    </alternativeName>
    <alternativeName>
        <fullName evidence="11 13">Membrane integrase YidC</fullName>
    </alternativeName>
    <alternativeName>
        <fullName evidence="13">Membrane protein YidC</fullName>
    </alternativeName>
</protein>
<evidence type="ECO:0000256" key="7">
    <source>
        <dbReference type="ARBA" id="ARBA00022927"/>
    </source>
</evidence>
<dbReference type="Proteomes" id="UP000253816">
    <property type="component" value="Unassembled WGS sequence"/>
</dbReference>
<dbReference type="GO" id="GO:0015031">
    <property type="term" value="P:protein transport"/>
    <property type="evidence" value="ECO:0007669"/>
    <property type="project" value="UniProtKB-KW"/>
</dbReference>
<evidence type="ECO:0000256" key="11">
    <source>
        <dbReference type="ARBA" id="ARBA00033245"/>
    </source>
</evidence>
<reference evidence="15 16" key="1">
    <citation type="submission" date="2018-07" db="EMBL/GenBank/DDBJ databases">
        <title>Comparative genomics of the Candidatus Parilichlamydiaceae reveals evidence of convergent evolution and genome reduction in the phylum Chlamydiae.</title>
        <authorList>
            <person name="Taylor-Brown A."/>
            <person name="Polkinghorne A."/>
        </authorList>
    </citation>
    <scope>NUCLEOTIDE SEQUENCE [LARGE SCALE GENOMIC DNA]</scope>
    <source>
        <strain evidence="15 16">Hat2</strain>
    </source>
</reference>
<evidence type="ECO:0000259" key="14">
    <source>
        <dbReference type="Pfam" id="PF02096"/>
    </source>
</evidence>
<sequence>MSQSDHRQALRIAFALSISLLVSNWFLPYWGHSKAQPDRVVASEKSLANVSMEFLPTSTALSSPSEKMEQPVFLNNEEERSKETLLVLENGFFQIVVSTKGGSLKEINLPLIQKEEKNNIYAVRPVEIDKWVSSFSPEDASFPLQKEGALMKGPPHVVQYHPLIRRSLPSQKIFLPHYTNALALFSDYEDLSQLHYSVLSHTKDEIVLIHTGPTRKIRRIFQLEDSPYLLSAKIELEGDCRGLWMTSGIPETEILSNQPSPRVQFRHIKGNLSAFENVSLPKTHATLNNLNLQWVSNGNNFFGLILEPLSFAPSGFRLQMVPSEVAPTRLSLMPRHANKGFAPGYQVALPLPNQTGSYEVRVFAGPLWERILREVDEKVHPIQHPITPSYCCNWSSQGWFSKISSPFSKLLAYLLPRFHAFTGSWVLAIVLLTLFLRIVLYPFNAWAFRSMEKVRRLAPQVQAIQEQYRDIPHKAQAEIFALYKQHKINPILGLLPLLAQMPFLLGMFEVLKSSFELRGASVVPGWIDNLAAPDVLVSWSYPVLPIIGNQIHLLPICLAFSMYIQQRWAMEGTQQKRTPTLIMTSLFLCMFYKFPAGLNIYWMSSILLGMAQQALTRRQKLN</sequence>
<dbReference type="PANTHER" id="PTHR12428:SF65">
    <property type="entry name" value="CYTOCHROME C OXIDASE ASSEMBLY PROTEIN COX18, MITOCHONDRIAL"/>
    <property type="match status" value="1"/>
</dbReference>
<evidence type="ECO:0000256" key="13">
    <source>
        <dbReference type="HAMAP-Rule" id="MF_01810"/>
    </source>
</evidence>
<dbReference type="InterPro" id="IPR001708">
    <property type="entry name" value="YidC/ALB3/OXA1/COX18"/>
</dbReference>
<dbReference type="InterPro" id="IPR047196">
    <property type="entry name" value="YidC_ALB_C"/>
</dbReference>
<dbReference type="GO" id="GO:0005886">
    <property type="term" value="C:plasma membrane"/>
    <property type="evidence" value="ECO:0007669"/>
    <property type="project" value="UniProtKB-SubCell"/>
</dbReference>
<comment type="similarity">
    <text evidence="2 13">Belongs to the OXA1/ALB3/YidC family. Type 1 subfamily.</text>
</comment>
<keyword evidence="6 13" id="KW-0812">Transmembrane</keyword>
<evidence type="ECO:0000256" key="6">
    <source>
        <dbReference type="ARBA" id="ARBA00022692"/>
    </source>
</evidence>
<dbReference type="InterPro" id="IPR028055">
    <property type="entry name" value="YidC/Oxa/ALB_C"/>
</dbReference>
<comment type="function">
    <text evidence="13">Required for the insertion and/or proper folding and/or complex formation of integral membrane proteins into the membrane. Involved in integration of membrane proteins that insert both dependently and independently of the Sec translocase complex, as well as at least some lipoproteins. Aids folding of multispanning membrane proteins.</text>
</comment>
<dbReference type="InterPro" id="IPR038221">
    <property type="entry name" value="YidC_periplasmic_sf"/>
</dbReference>
<feature type="transmembrane region" description="Helical" evidence="13">
    <location>
        <begin position="543"/>
        <end position="564"/>
    </location>
</feature>
<evidence type="ECO:0000256" key="9">
    <source>
        <dbReference type="ARBA" id="ARBA00023136"/>
    </source>
</evidence>
<evidence type="ECO:0000256" key="12">
    <source>
        <dbReference type="ARBA" id="ARBA00033342"/>
    </source>
</evidence>
<keyword evidence="16" id="KW-1185">Reference proteome</keyword>
<name>A0A369KC79_9BACT</name>
<feature type="transmembrane region" description="Helical" evidence="13">
    <location>
        <begin position="491"/>
        <end position="508"/>
    </location>
</feature>
<keyword evidence="4 13" id="KW-0813">Transport</keyword>
<keyword evidence="8 13" id="KW-1133">Transmembrane helix</keyword>
<accession>A0A369KC79</accession>
<evidence type="ECO:0000256" key="2">
    <source>
        <dbReference type="ARBA" id="ARBA00010527"/>
    </source>
</evidence>
<evidence type="ECO:0000256" key="8">
    <source>
        <dbReference type="ARBA" id="ARBA00022989"/>
    </source>
</evidence>
<proteinExistence type="inferred from homology"/>
<keyword evidence="7 13" id="KW-0653">Protein transport</keyword>
<gene>
    <name evidence="13" type="primary">yidC</name>
    <name evidence="15" type="ORF">HAT2_00392</name>
</gene>
<feature type="transmembrane region" description="Helical" evidence="13">
    <location>
        <begin position="425"/>
        <end position="447"/>
    </location>
</feature>
<dbReference type="Pfam" id="PF02096">
    <property type="entry name" value="60KD_IMP"/>
    <property type="match status" value="1"/>
</dbReference>
<evidence type="ECO:0000313" key="15">
    <source>
        <dbReference type="EMBL" id="RDB31518.1"/>
    </source>
</evidence>
<keyword evidence="5 13" id="KW-1003">Cell membrane</keyword>
<comment type="caution">
    <text evidence="15">The sequence shown here is derived from an EMBL/GenBank/DDBJ whole genome shotgun (WGS) entry which is preliminary data.</text>
</comment>
<comment type="subcellular location">
    <subcellularLocation>
        <location evidence="1">Cell inner membrane</location>
        <topology evidence="1">Multi-pass membrane protein</topology>
    </subcellularLocation>
    <subcellularLocation>
        <location evidence="13">Cell membrane</location>
        <topology evidence="13">Multi-pass membrane protein</topology>
    </subcellularLocation>
</comment>
<dbReference type="Gene3D" id="2.70.98.90">
    <property type="match status" value="1"/>
</dbReference>
<comment type="subunit">
    <text evidence="13">Interacts with the Sec translocase complex via SecD. Specifically interacts with transmembrane segments of nascent integral membrane proteins during membrane integration.</text>
</comment>
<feature type="domain" description="Membrane insertase YidC/Oxa/ALB C-terminal" evidence="14">
    <location>
        <begin position="425"/>
        <end position="617"/>
    </location>
</feature>
<keyword evidence="9 13" id="KW-0472">Membrane</keyword>
<dbReference type="GO" id="GO:0032977">
    <property type="term" value="F:membrane insertase activity"/>
    <property type="evidence" value="ECO:0007669"/>
    <property type="project" value="InterPro"/>
</dbReference>
<evidence type="ECO:0000313" key="16">
    <source>
        <dbReference type="Proteomes" id="UP000253816"/>
    </source>
</evidence>
<feature type="transmembrane region" description="Helical" evidence="13">
    <location>
        <begin position="12"/>
        <end position="31"/>
    </location>
</feature>
<evidence type="ECO:0000256" key="5">
    <source>
        <dbReference type="ARBA" id="ARBA00022475"/>
    </source>
</evidence>
<dbReference type="NCBIfam" id="TIGR03592">
    <property type="entry name" value="yidC_oxa1_cterm"/>
    <property type="match status" value="1"/>
</dbReference>
<dbReference type="EMBL" id="QQBG01000013">
    <property type="protein sequence ID" value="RDB31518.1"/>
    <property type="molecule type" value="Genomic_DNA"/>
</dbReference>
<evidence type="ECO:0000256" key="4">
    <source>
        <dbReference type="ARBA" id="ARBA00022448"/>
    </source>
</evidence>
<dbReference type="InterPro" id="IPR019998">
    <property type="entry name" value="Membr_insert_YidC"/>
</dbReference>
<dbReference type="HAMAP" id="MF_01810">
    <property type="entry name" value="YidC_type1"/>
    <property type="match status" value="1"/>
</dbReference>
<dbReference type="PANTHER" id="PTHR12428">
    <property type="entry name" value="OXA1"/>
    <property type="match status" value="1"/>
</dbReference>
<dbReference type="GO" id="GO:0051205">
    <property type="term" value="P:protein insertion into membrane"/>
    <property type="evidence" value="ECO:0007669"/>
    <property type="project" value="TreeGrafter"/>
</dbReference>
<evidence type="ECO:0000256" key="10">
    <source>
        <dbReference type="ARBA" id="ARBA00023186"/>
    </source>
</evidence>
<dbReference type="RefSeq" id="WP_181860311.1">
    <property type="nucleotide sequence ID" value="NZ_QQBG01000013.1"/>
</dbReference>